<dbReference type="GO" id="GO:0004065">
    <property type="term" value="F:arylsulfatase activity"/>
    <property type="evidence" value="ECO:0007669"/>
    <property type="project" value="TreeGrafter"/>
</dbReference>
<sequence length="543" mass="61526">MNKLIFSCLLLSVGLFFTGCTSKEEPKPDRPNILLIMLDDSGFSDLGCYGGEIQTPNIDQLAATGVRFTQMHNAARCCPTRASLLTGLYPQTAGITGMGVNLKMNAATIAEVLKDNGYHTGMTGKWHLSTTRALPENDEQLQWLAHRKDHGPFSPLDNYPSNRGFEEHWGTIWGVVDYFDPFSLVHNEEPIENVPDDFYVTDFITQKSIDLLDEYSKDDKPFFLYVAHNAPHWPLHALPEDIEKYKDTYNDGWEVLRQNRYERMVELGLIDTVAYTLPENSSGRKWDDCENKDYEAACMAVHAAMVDHVDRGIGQLIDELKKNGQYENTLIFVLSDNGASYERGYPPGFDRPGFTRDSTIIEYNAQNPGSQTTWNYIGDAWASASNTPFRYWKKESYEGGSSTPFIVHWPQKLAGMENTINRGLAHVIDIMPTCLELAGVEYPDSINGLKTNKLDGTSLMPLLMGETTSIHDTLFWEHEGGRAIRIGDWKMSALPNRSWQLFNITEDHTEMNDLAAQHPEKVNEMDAVWQEYFDEVMRKAQAN</sequence>
<keyword evidence="3" id="KW-0732">Signal</keyword>
<gene>
    <name evidence="5" type="ORF">BC643_0162</name>
</gene>
<evidence type="ECO:0000256" key="1">
    <source>
        <dbReference type="ARBA" id="ARBA00008779"/>
    </source>
</evidence>
<dbReference type="OrthoDB" id="9765065at2"/>
<dbReference type="PROSITE" id="PS51257">
    <property type="entry name" value="PROKAR_LIPOPROTEIN"/>
    <property type="match status" value="1"/>
</dbReference>
<feature type="signal peptide" evidence="3">
    <location>
        <begin position="1"/>
        <end position="22"/>
    </location>
</feature>
<feature type="chain" id="PRO_5019179677" evidence="3">
    <location>
        <begin position="23"/>
        <end position="543"/>
    </location>
</feature>
<evidence type="ECO:0000256" key="3">
    <source>
        <dbReference type="SAM" id="SignalP"/>
    </source>
</evidence>
<dbReference type="SUPFAM" id="SSF53649">
    <property type="entry name" value="Alkaline phosphatase-like"/>
    <property type="match status" value="1"/>
</dbReference>
<keyword evidence="2" id="KW-0378">Hydrolase</keyword>
<comment type="caution">
    <text evidence="5">The sequence shown here is derived from an EMBL/GenBank/DDBJ whole genome shotgun (WGS) entry which is preliminary data.</text>
</comment>
<proteinExistence type="inferred from homology"/>
<organism evidence="5 6">
    <name type="scientific">Mangrovibacterium diazotrophicum</name>
    <dbReference type="NCBI Taxonomy" id="1261403"/>
    <lineage>
        <taxon>Bacteria</taxon>
        <taxon>Pseudomonadati</taxon>
        <taxon>Bacteroidota</taxon>
        <taxon>Bacteroidia</taxon>
        <taxon>Marinilabiliales</taxon>
        <taxon>Prolixibacteraceae</taxon>
        <taxon>Mangrovibacterium</taxon>
    </lineage>
</organism>
<dbReference type="AlphaFoldDB" id="A0A419W320"/>
<keyword evidence="6" id="KW-1185">Reference proteome</keyword>
<evidence type="ECO:0000259" key="4">
    <source>
        <dbReference type="Pfam" id="PF00884"/>
    </source>
</evidence>
<reference evidence="5 6" key="1">
    <citation type="submission" date="2018-09" db="EMBL/GenBank/DDBJ databases">
        <title>Genomic Encyclopedia of Archaeal and Bacterial Type Strains, Phase II (KMG-II): from individual species to whole genera.</title>
        <authorList>
            <person name="Goeker M."/>
        </authorList>
    </citation>
    <scope>NUCLEOTIDE SEQUENCE [LARGE SCALE GENOMIC DNA]</scope>
    <source>
        <strain evidence="5 6">DSM 27148</strain>
    </source>
</reference>
<evidence type="ECO:0000256" key="2">
    <source>
        <dbReference type="ARBA" id="ARBA00022801"/>
    </source>
</evidence>
<dbReference type="EMBL" id="RAPN01000001">
    <property type="protein sequence ID" value="RKD89829.1"/>
    <property type="molecule type" value="Genomic_DNA"/>
</dbReference>
<evidence type="ECO:0000313" key="6">
    <source>
        <dbReference type="Proteomes" id="UP000283387"/>
    </source>
</evidence>
<comment type="similarity">
    <text evidence="1">Belongs to the sulfatase family.</text>
</comment>
<dbReference type="PANTHER" id="PTHR42693:SF53">
    <property type="entry name" value="ENDO-4-O-SULFATASE"/>
    <property type="match status" value="1"/>
</dbReference>
<dbReference type="Pfam" id="PF00884">
    <property type="entry name" value="Sulfatase"/>
    <property type="match status" value="1"/>
</dbReference>
<feature type="domain" description="Sulfatase N-terminal" evidence="4">
    <location>
        <begin position="31"/>
        <end position="440"/>
    </location>
</feature>
<dbReference type="Proteomes" id="UP000283387">
    <property type="component" value="Unassembled WGS sequence"/>
</dbReference>
<dbReference type="Gene3D" id="3.30.1120.10">
    <property type="match status" value="1"/>
</dbReference>
<evidence type="ECO:0000313" key="5">
    <source>
        <dbReference type="EMBL" id="RKD89829.1"/>
    </source>
</evidence>
<accession>A0A419W320</accession>
<dbReference type="CDD" id="cd16025">
    <property type="entry name" value="PAS_like"/>
    <property type="match status" value="1"/>
</dbReference>
<dbReference type="FunFam" id="3.40.720.10:FF:000047">
    <property type="entry name" value="Arylsulfatase"/>
    <property type="match status" value="1"/>
</dbReference>
<dbReference type="Gene3D" id="3.40.720.10">
    <property type="entry name" value="Alkaline Phosphatase, subunit A"/>
    <property type="match status" value="1"/>
</dbReference>
<protein>
    <submittedName>
        <fullName evidence="5">Arylsulfatase</fullName>
    </submittedName>
</protein>
<dbReference type="InterPro" id="IPR000917">
    <property type="entry name" value="Sulfatase_N"/>
</dbReference>
<dbReference type="PANTHER" id="PTHR42693">
    <property type="entry name" value="ARYLSULFATASE FAMILY MEMBER"/>
    <property type="match status" value="1"/>
</dbReference>
<dbReference type="InterPro" id="IPR017850">
    <property type="entry name" value="Alkaline_phosphatase_core_sf"/>
</dbReference>
<dbReference type="RefSeq" id="WP_120274085.1">
    <property type="nucleotide sequence ID" value="NZ_RAPN01000001.1"/>
</dbReference>
<name>A0A419W320_9BACT</name>
<dbReference type="InterPro" id="IPR050738">
    <property type="entry name" value="Sulfatase"/>
</dbReference>